<feature type="transmembrane region" description="Helical" evidence="1">
    <location>
        <begin position="12"/>
        <end position="35"/>
    </location>
</feature>
<dbReference type="EMBL" id="JAEFBK010000009">
    <property type="protein sequence ID" value="KAG7569299.1"/>
    <property type="molecule type" value="Genomic_DNA"/>
</dbReference>
<keyword evidence="1" id="KW-1133">Transmembrane helix</keyword>
<protein>
    <submittedName>
        <fullName evidence="2">Uncharacterized protein</fullName>
    </submittedName>
</protein>
<keyword evidence="3" id="KW-1185">Reference proteome</keyword>
<accession>A0A8T2AAA2</accession>
<keyword evidence="1" id="KW-0472">Membrane</keyword>
<evidence type="ECO:0000313" key="2">
    <source>
        <dbReference type="EMBL" id="KAG7569299.1"/>
    </source>
</evidence>
<dbReference type="AlphaFoldDB" id="A0A8T2AAA2"/>
<reference evidence="2 3" key="1">
    <citation type="submission" date="2020-12" db="EMBL/GenBank/DDBJ databases">
        <title>Concerted genomic and epigenomic changes stabilize Arabidopsis allopolyploids.</title>
        <authorList>
            <person name="Chen Z."/>
        </authorList>
    </citation>
    <scope>NUCLEOTIDE SEQUENCE [LARGE SCALE GENOMIC DNA]</scope>
    <source>
        <strain evidence="2">Allo738</strain>
        <tissue evidence="2">Leaf</tissue>
    </source>
</reference>
<evidence type="ECO:0000313" key="3">
    <source>
        <dbReference type="Proteomes" id="UP000694240"/>
    </source>
</evidence>
<gene>
    <name evidence="2" type="ORF">ISN45_Aa04g020330</name>
</gene>
<feature type="transmembrane region" description="Helical" evidence="1">
    <location>
        <begin position="41"/>
        <end position="60"/>
    </location>
</feature>
<keyword evidence="1" id="KW-0812">Transmembrane</keyword>
<comment type="caution">
    <text evidence="2">The sequence shown here is derived from an EMBL/GenBank/DDBJ whole genome shotgun (WGS) entry which is preliminary data.</text>
</comment>
<organism evidence="2 3">
    <name type="scientific">Arabidopsis thaliana x Arabidopsis arenosa</name>
    <dbReference type="NCBI Taxonomy" id="1240361"/>
    <lineage>
        <taxon>Eukaryota</taxon>
        <taxon>Viridiplantae</taxon>
        <taxon>Streptophyta</taxon>
        <taxon>Embryophyta</taxon>
        <taxon>Tracheophyta</taxon>
        <taxon>Spermatophyta</taxon>
        <taxon>Magnoliopsida</taxon>
        <taxon>eudicotyledons</taxon>
        <taxon>Gunneridae</taxon>
        <taxon>Pentapetalae</taxon>
        <taxon>rosids</taxon>
        <taxon>malvids</taxon>
        <taxon>Brassicales</taxon>
        <taxon>Brassicaceae</taxon>
        <taxon>Camelineae</taxon>
        <taxon>Arabidopsis</taxon>
    </lineage>
</organism>
<proteinExistence type="predicted"/>
<dbReference type="Proteomes" id="UP000694240">
    <property type="component" value="Chromosome 9"/>
</dbReference>
<name>A0A8T2AAA2_9BRAS</name>
<evidence type="ECO:0000256" key="1">
    <source>
        <dbReference type="SAM" id="Phobius"/>
    </source>
</evidence>
<sequence length="111" mass="12798">MTFGYEWLLRTFLDVLSELVSLTLIMVPLMSYFHVKNSTNCFVFIGWLCSFVAINAMVNWNSIMDLLCRWKLIPWDGRLSHTLILLVAKDSQDPVRSSYGLERGADMFNAV</sequence>